<evidence type="ECO:0000256" key="1">
    <source>
        <dbReference type="SAM" id="SignalP"/>
    </source>
</evidence>
<dbReference type="STRING" id="563176.SAMN04488090_3252"/>
<protein>
    <recommendedName>
        <fullName evidence="4">Alpha/beta hydrolase family protein</fullName>
    </recommendedName>
</protein>
<evidence type="ECO:0000313" key="2">
    <source>
        <dbReference type="EMBL" id="SDM37512.1"/>
    </source>
</evidence>
<dbReference type="Proteomes" id="UP000198901">
    <property type="component" value="Unassembled WGS sequence"/>
</dbReference>
<reference evidence="2 3" key="1">
    <citation type="submission" date="2016-10" db="EMBL/GenBank/DDBJ databases">
        <authorList>
            <person name="de Groot N.N."/>
        </authorList>
    </citation>
    <scope>NUCLEOTIDE SEQUENCE [LARGE SCALE GENOMIC DNA]</scope>
    <source>
        <strain evidence="2 3">DSM 21668</strain>
    </source>
</reference>
<name>A0A1G9SQ29_9BACT</name>
<sequence>MMRWILIALAGLMTLPALAQEWQWSVPAPGGRNPDATAYLWIPEKTKQIRAVVVAQHNMEEISILEHRTFRRELAKMDVAEVWVAPGFDLQFRFNEGAGEILNKLLNDLAECSGYDELRYVPLAPLGHSAAASWPYYLAAWNPKRTLCCLSVSGQWPYFRDDKFAPPIWGDRKVDYIPCLETMGEYEAADSWSTEGLRQRQQYPLTPLSMLACPGEGHFASTETKAQYLALYLKKAMQYRLPARTTAGQAPVLIPVDPSRTGWLAEKWLRDRIPTTKSAPVGKYSGNPAEAFWFFDEEMVRATETYQACWRGKKPQLAGYMQDGNLVPQRNTHQQVDLAFRPLPDGSTFRLRGAWLDRVPGESPRPAAWTQRAVGTPLGHAVGKVRLTKITGPFEVLDDSTFRLKPERGLSNSDKPLALWFAAIHPGDDVYKPAVQQAQLLVPKRNTNGRPQVIHFPEIPDQRKSTRRIPVPVRADSEEPVQLTVLEGPARLEKGGLRLTRLPPRTRYPVRIRLLAWQYGIPGKWATAEPVERSFYLQP</sequence>
<dbReference type="EMBL" id="FNGS01000006">
    <property type="protein sequence ID" value="SDM37512.1"/>
    <property type="molecule type" value="Genomic_DNA"/>
</dbReference>
<keyword evidence="3" id="KW-1185">Reference proteome</keyword>
<organism evidence="2 3">
    <name type="scientific">Siphonobacter aquaeclarae</name>
    <dbReference type="NCBI Taxonomy" id="563176"/>
    <lineage>
        <taxon>Bacteria</taxon>
        <taxon>Pseudomonadati</taxon>
        <taxon>Bacteroidota</taxon>
        <taxon>Cytophagia</taxon>
        <taxon>Cytophagales</taxon>
        <taxon>Cytophagaceae</taxon>
        <taxon>Siphonobacter</taxon>
    </lineage>
</organism>
<gene>
    <name evidence="2" type="ORF">SAMN04488090_3252</name>
</gene>
<evidence type="ECO:0000313" key="3">
    <source>
        <dbReference type="Proteomes" id="UP000198901"/>
    </source>
</evidence>
<dbReference type="AlphaFoldDB" id="A0A1G9SQ29"/>
<feature type="signal peptide" evidence="1">
    <location>
        <begin position="1"/>
        <end position="19"/>
    </location>
</feature>
<dbReference type="RefSeq" id="WP_143011120.1">
    <property type="nucleotide sequence ID" value="NZ_FNGS01000006.1"/>
</dbReference>
<feature type="chain" id="PRO_5011512640" description="Alpha/beta hydrolase family protein" evidence="1">
    <location>
        <begin position="20"/>
        <end position="539"/>
    </location>
</feature>
<proteinExistence type="predicted"/>
<evidence type="ECO:0008006" key="4">
    <source>
        <dbReference type="Google" id="ProtNLM"/>
    </source>
</evidence>
<accession>A0A1G9SQ29</accession>
<keyword evidence="1" id="KW-0732">Signal</keyword>
<dbReference type="OrthoDB" id="994689at2"/>